<accession>A0A9W9DXC0</accession>
<feature type="transmembrane region" description="Helical" evidence="1">
    <location>
        <begin position="59"/>
        <end position="80"/>
    </location>
</feature>
<keyword evidence="1" id="KW-0472">Membrane</keyword>
<evidence type="ECO:0000313" key="3">
    <source>
        <dbReference type="Proteomes" id="UP001150266"/>
    </source>
</evidence>
<dbReference type="AlphaFoldDB" id="A0A9W9DXC0"/>
<organism evidence="2 3">
    <name type="scientific">Lentinula aciculospora</name>
    <dbReference type="NCBI Taxonomy" id="153920"/>
    <lineage>
        <taxon>Eukaryota</taxon>
        <taxon>Fungi</taxon>
        <taxon>Dikarya</taxon>
        <taxon>Basidiomycota</taxon>
        <taxon>Agaricomycotina</taxon>
        <taxon>Agaricomycetes</taxon>
        <taxon>Agaricomycetidae</taxon>
        <taxon>Agaricales</taxon>
        <taxon>Marasmiineae</taxon>
        <taxon>Omphalotaceae</taxon>
        <taxon>Lentinula</taxon>
    </lineage>
</organism>
<keyword evidence="1" id="KW-0812">Transmembrane</keyword>
<proteinExistence type="predicted"/>
<keyword evidence="1" id="KW-1133">Transmembrane helix</keyword>
<evidence type="ECO:0000256" key="1">
    <source>
        <dbReference type="SAM" id="Phobius"/>
    </source>
</evidence>
<comment type="caution">
    <text evidence="2">The sequence shown here is derived from an EMBL/GenBank/DDBJ whole genome shotgun (WGS) entry which is preliminary data.</text>
</comment>
<dbReference type="EMBL" id="JAOTPV010000001">
    <property type="protein sequence ID" value="KAJ4490943.1"/>
    <property type="molecule type" value="Genomic_DNA"/>
</dbReference>
<dbReference type="Proteomes" id="UP001150266">
    <property type="component" value="Unassembled WGS sequence"/>
</dbReference>
<evidence type="ECO:0000313" key="2">
    <source>
        <dbReference type="EMBL" id="KAJ4490943.1"/>
    </source>
</evidence>
<keyword evidence="3" id="KW-1185">Reference proteome</keyword>
<gene>
    <name evidence="2" type="ORF">J3R30DRAFT_158638</name>
</gene>
<name>A0A9W9DXC0_9AGAR</name>
<reference evidence="2" key="1">
    <citation type="submission" date="2022-08" db="EMBL/GenBank/DDBJ databases">
        <title>A Global Phylogenomic Analysis of the Shiitake Genus Lentinula.</title>
        <authorList>
            <consortium name="DOE Joint Genome Institute"/>
            <person name="Sierra-Patev S."/>
            <person name="Min B."/>
            <person name="Naranjo-Ortiz M."/>
            <person name="Looney B."/>
            <person name="Konkel Z."/>
            <person name="Slot J.C."/>
            <person name="Sakamoto Y."/>
            <person name="Steenwyk J.L."/>
            <person name="Rokas A."/>
            <person name="Carro J."/>
            <person name="Camarero S."/>
            <person name="Ferreira P."/>
            <person name="Molpeceres G."/>
            <person name="Ruiz-Duenas F.J."/>
            <person name="Serrano A."/>
            <person name="Henrissat B."/>
            <person name="Drula E."/>
            <person name="Hughes K.W."/>
            <person name="Mata J.L."/>
            <person name="Ishikawa N.K."/>
            <person name="Vargas-Isla R."/>
            <person name="Ushijima S."/>
            <person name="Smith C.A."/>
            <person name="Ahrendt S."/>
            <person name="Andreopoulos W."/>
            <person name="He G."/>
            <person name="Labutti K."/>
            <person name="Lipzen A."/>
            <person name="Ng V."/>
            <person name="Riley R."/>
            <person name="Sandor L."/>
            <person name="Barry K."/>
            <person name="Martinez A.T."/>
            <person name="Xiao Y."/>
            <person name="Gibbons J.G."/>
            <person name="Terashima K."/>
            <person name="Grigoriev I.V."/>
            <person name="Hibbett D.S."/>
        </authorList>
    </citation>
    <scope>NUCLEOTIDE SEQUENCE</scope>
    <source>
        <strain evidence="2">JLM2183</strain>
    </source>
</reference>
<protein>
    <submittedName>
        <fullName evidence="2">Uncharacterized protein</fullName>
    </submittedName>
</protein>
<feature type="transmembrane region" description="Helical" evidence="1">
    <location>
        <begin position="30"/>
        <end position="53"/>
    </location>
</feature>
<sequence length="160" mass="18533">MLFVVSWDFFGVSCACSLCLAVWRCINIEFIIPFFLPQNFLFCMSCVIHNFLYLLFLPFSLVFCSGYLFILLVEFVLLCIHSILIIAHHMHILLFTFLGLVYNISSHPLLIVNYINTTNTHIHIILQLTSVVSLPYSSKLLHTLFYPRYQDLYSCSGTSF</sequence>
<feature type="transmembrane region" description="Helical" evidence="1">
    <location>
        <begin position="92"/>
        <end position="115"/>
    </location>
</feature>